<name>A0A7I7KXM3_9MYCO</name>
<dbReference type="PANTHER" id="PTHR21174:SF0">
    <property type="entry name" value="HD PHOSPHOHYDROLASE FAMILY PROTEIN-RELATED"/>
    <property type="match status" value="1"/>
</dbReference>
<dbReference type="Gene3D" id="1.10.3210.10">
    <property type="entry name" value="Hypothetical protein af1432"/>
    <property type="match status" value="1"/>
</dbReference>
<keyword evidence="2" id="KW-1185">Reference proteome</keyword>
<evidence type="ECO:0000313" key="2">
    <source>
        <dbReference type="Proteomes" id="UP000465866"/>
    </source>
</evidence>
<accession>A0A7I7KXM3</accession>
<reference evidence="1 2" key="1">
    <citation type="journal article" date="2019" name="Emerg. Microbes Infect.">
        <title>Comprehensive subspecies identification of 175 nontuberculous mycobacteria species based on 7547 genomic profiles.</title>
        <authorList>
            <person name="Matsumoto Y."/>
            <person name="Kinjo T."/>
            <person name="Motooka D."/>
            <person name="Nabeya D."/>
            <person name="Jung N."/>
            <person name="Uechi K."/>
            <person name="Horii T."/>
            <person name="Iida T."/>
            <person name="Fujita J."/>
            <person name="Nakamura S."/>
        </authorList>
    </citation>
    <scope>NUCLEOTIDE SEQUENCE [LARGE SCALE GENOMIC DNA]</scope>
    <source>
        <strain evidence="1 2">JCM 12404</strain>
    </source>
</reference>
<dbReference type="InterPro" id="IPR009218">
    <property type="entry name" value="HD_phosphohydro"/>
</dbReference>
<dbReference type="RefSeq" id="WP_163776452.1">
    <property type="nucleotide sequence ID" value="NZ_AP022569.1"/>
</dbReference>
<dbReference type="PANTHER" id="PTHR21174">
    <property type="match status" value="1"/>
</dbReference>
<gene>
    <name evidence="1" type="ORF">MCOO_22960</name>
</gene>
<evidence type="ECO:0000313" key="1">
    <source>
        <dbReference type="EMBL" id="BBX46281.1"/>
    </source>
</evidence>
<dbReference type="PIRSF" id="PIRSF035170">
    <property type="entry name" value="HD_phosphohydro"/>
    <property type="match status" value="1"/>
</dbReference>
<dbReference type="EMBL" id="AP022569">
    <property type="protein sequence ID" value="BBX46281.1"/>
    <property type="molecule type" value="Genomic_DNA"/>
</dbReference>
<sequence>MADLIDAWRALFARLTPATDVTDVGQSLISDWSQPHRKYHNVHHLRDVLANVDELAENAADADLVRLAAWYHDAVYNGRHDDEEESARRAESELSALGLESTSVCEVVRLIRLTAGHNPGDGDRNGETLCDSDLAILGATPERYRAYTKAVRSEYAHVTDVEFRRGRAAILEALLAAPTLFRTPLGELRWEVAARSNLASELRSLRSERSE</sequence>
<organism evidence="1 2">
    <name type="scientific">Mycobacterium cookii</name>
    <dbReference type="NCBI Taxonomy" id="1775"/>
    <lineage>
        <taxon>Bacteria</taxon>
        <taxon>Bacillati</taxon>
        <taxon>Actinomycetota</taxon>
        <taxon>Actinomycetes</taxon>
        <taxon>Mycobacteriales</taxon>
        <taxon>Mycobacteriaceae</taxon>
        <taxon>Mycobacterium</taxon>
    </lineage>
</organism>
<dbReference type="AlphaFoldDB" id="A0A7I7KXM3"/>
<evidence type="ECO:0008006" key="3">
    <source>
        <dbReference type="Google" id="ProtNLM"/>
    </source>
</evidence>
<proteinExistence type="predicted"/>
<protein>
    <recommendedName>
        <fullName evidence="3">Metal-dependent phosphohydrolase</fullName>
    </recommendedName>
</protein>
<dbReference type="KEGG" id="mcoo:MCOO_22960"/>
<dbReference type="Proteomes" id="UP000465866">
    <property type="component" value="Chromosome"/>
</dbReference>
<dbReference type="SUPFAM" id="SSF109604">
    <property type="entry name" value="HD-domain/PDEase-like"/>
    <property type="match status" value="1"/>
</dbReference>